<proteinExistence type="predicted"/>
<gene>
    <name evidence="1" type="ORF">ATO12_08925</name>
</gene>
<dbReference type="EMBL" id="AQRA01000002">
    <property type="protein sequence ID" value="EZH74851.1"/>
    <property type="molecule type" value="Genomic_DNA"/>
</dbReference>
<dbReference type="AlphaFoldDB" id="A0A023BXS0"/>
<comment type="caution">
    <text evidence="1">The sequence shown here is derived from an EMBL/GenBank/DDBJ whole genome shotgun (WGS) entry which is preliminary data.</text>
</comment>
<protein>
    <submittedName>
        <fullName evidence="1">Uncharacterized protein</fullName>
    </submittedName>
</protein>
<sequence>MYNFIIMSRIIAVISLFLFWNHLSYAQQEEGAGTIQYANPILVELEPNVPIMLTDSLSILLTGYSHKRPTHGASGQTKTGVQLSLSKGNNCGEIEVYRYGLQGETAYTYAPSSWNDEYEFKLKDFDFPLSFKIVISKKQDTD</sequence>
<dbReference type="eggNOG" id="ENOG5031289">
    <property type="taxonomic scope" value="Bacteria"/>
</dbReference>
<dbReference type="STRING" id="1317122.ATO12_08925"/>
<keyword evidence="2" id="KW-1185">Reference proteome</keyword>
<dbReference type="Proteomes" id="UP000023541">
    <property type="component" value="Unassembled WGS sequence"/>
</dbReference>
<evidence type="ECO:0000313" key="2">
    <source>
        <dbReference type="Proteomes" id="UP000023541"/>
    </source>
</evidence>
<reference evidence="1 2" key="1">
    <citation type="submission" date="2014-04" db="EMBL/GenBank/DDBJ databases">
        <title>Aquimarina sp. 22II-S11-z7 Genome Sequencing.</title>
        <authorList>
            <person name="Lai Q."/>
        </authorList>
    </citation>
    <scope>NUCLEOTIDE SEQUENCE [LARGE SCALE GENOMIC DNA]</scope>
    <source>
        <strain evidence="1 2">22II-S11-z7</strain>
    </source>
</reference>
<accession>A0A023BXS0</accession>
<organism evidence="1 2">
    <name type="scientific">Aquimarina atlantica</name>
    <dbReference type="NCBI Taxonomy" id="1317122"/>
    <lineage>
        <taxon>Bacteria</taxon>
        <taxon>Pseudomonadati</taxon>
        <taxon>Bacteroidota</taxon>
        <taxon>Flavobacteriia</taxon>
        <taxon>Flavobacteriales</taxon>
        <taxon>Flavobacteriaceae</taxon>
        <taxon>Aquimarina</taxon>
    </lineage>
</organism>
<name>A0A023BXS0_9FLAO</name>
<evidence type="ECO:0000313" key="1">
    <source>
        <dbReference type="EMBL" id="EZH74851.1"/>
    </source>
</evidence>